<dbReference type="PROSITE" id="PS50995">
    <property type="entry name" value="HTH_MARR_2"/>
    <property type="match status" value="1"/>
</dbReference>
<dbReference type="GO" id="GO:0003677">
    <property type="term" value="F:DNA binding"/>
    <property type="evidence" value="ECO:0007669"/>
    <property type="project" value="UniProtKB-KW"/>
</dbReference>
<dbReference type="InterPro" id="IPR036388">
    <property type="entry name" value="WH-like_DNA-bd_sf"/>
</dbReference>
<evidence type="ECO:0000256" key="1">
    <source>
        <dbReference type="ARBA" id="ARBA00023015"/>
    </source>
</evidence>
<protein>
    <submittedName>
        <fullName evidence="5">Winged helix DNA-binding protein</fullName>
    </submittedName>
</protein>
<evidence type="ECO:0000313" key="6">
    <source>
        <dbReference type="Proteomes" id="UP001170954"/>
    </source>
</evidence>
<dbReference type="RefSeq" id="WP_286652390.1">
    <property type="nucleotide sequence ID" value="NZ_JACAGK010000086.1"/>
</dbReference>
<evidence type="ECO:0000259" key="4">
    <source>
        <dbReference type="PROSITE" id="PS50995"/>
    </source>
</evidence>
<comment type="caution">
    <text evidence="5">The sequence shown here is derived from an EMBL/GenBank/DDBJ whole genome shotgun (WGS) entry which is preliminary data.</text>
</comment>
<keyword evidence="6" id="KW-1185">Reference proteome</keyword>
<reference evidence="5" key="2">
    <citation type="journal article" date="2022" name="Sci. Total Environ.">
        <title>Prevalence, transmission, and molecular epidemiology of tet(X)-positive bacteria among humans, animals, and environmental niches in China: An epidemiological, and genomic-based study.</title>
        <authorList>
            <person name="Dong N."/>
            <person name="Zeng Y."/>
            <person name="Cai C."/>
            <person name="Sun C."/>
            <person name="Lu J."/>
            <person name="Liu C."/>
            <person name="Zhou H."/>
            <person name="Sun Q."/>
            <person name="Shu L."/>
            <person name="Wang H."/>
            <person name="Wang Y."/>
            <person name="Wang S."/>
            <person name="Wu C."/>
            <person name="Chan E.W."/>
            <person name="Chen G."/>
            <person name="Shen Z."/>
            <person name="Chen S."/>
            <person name="Zhang R."/>
        </authorList>
    </citation>
    <scope>NUCLEOTIDE SEQUENCE</scope>
    <source>
        <strain evidence="5">R1692</strain>
    </source>
</reference>
<feature type="domain" description="HTH marR-type" evidence="4">
    <location>
        <begin position="62"/>
        <end position="195"/>
    </location>
</feature>
<sequence>MKYNILKDMIALLEDFEAESQLDEIYTKDTEGFIDWLKNRYAKDSDALEVDWEGKEKGRSAESVINTLLVHMGRYAKSYSKSAIHGSGFTSQDDFIYLITLKSFGEMTKMDLIKKNVHEKPSGIQIINRLIAQGWVEQFNSSTDRRSKVLRISEQGLSVLEQQMDKIRMASDIVTGNLTSSEKLELIRLLEKLDVFHLAIYDKQIESEHLLEEGVKSKKR</sequence>
<accession>A0ABT7NTN4</accession>
<dbReference type="PANTHER" id="PTHR42756:SF1">
    <property type="entry name" value="TRANSCRIPTIONAL REPRESSOR OF EMRAB OPERON"/>
    <property type="match status" value="1"/>
</dbReference>
<dbReference type="InterPro" id="IPR000835">
    <property type="entry name" value="HTH_MarR-typ"/>
</dbReference>
<proteinExistence type="predicted"/>
<dbReference type="Proteomes" id="UP001170954">
    <property type="component" value="Unassembled WGS sequence"/>
</dbReference>
<dbReference type="PRINTS" id="PR00598">
    <property type="entry name" value="HTHMARR"/>
</dbReference>
<keyword evidence="1" id="KW-0805">Transcription regulation</keyword>
<dbReference type="Gene3D" id="1.10.10.10">
    <property type="entry name" value="Winged helix-like DNA-binding domain superfamily/Winged helix DNA-binding domain"/>
    <property type="match status" value="1"/>
</dbReference>
<name>A0ABT7NTN4_9SPHI</name>
<organism evidence="5 6">
    <name type="scientific">Sphingobacterium hotanense</name>
    <dbReference type="NCBI Taxonomy" id="649196"/>
    <lineage>
        <taxon>Bacteria</taxon>
        <taxon>Pseudomonadati</taxon>
        <taxon>Bacteroidota</taxon>
        <taxon>Sphingobacteriia</taxon>
        <taxon>Sphingobacteriales</taxon>
        <taxon>Sphingobacteriaceae</taxon>
        <taxon>Sphingobacterium</taxon>
    </lineage>
</organism>
<dbReference type="Pfam" id="PF13463">
    <property type="entry name" value="HTH_27"/>
    <property type="match status" value="1"/>
</dbReference>
<evidence type="ECO:0000313" key="5">
    <source>
        <dbReference type="EMBL" id="MDM1050318.1"/>
    </source>
</evidence>
<reference evidence="5" key="1">
    <citation type="submission" date="2020-06" db="EMBL/GenBank/DDBJ databases">
        <authorList>
            <person name="Dong N."/>
        </authorList>
    </citation>
    <scope>NUCLEOTIDE SEQUENCE</scope>
    <source>
        <strain evidence="5">R1692</strain>
    </source>
</reference>
<dbReference type="SUPFAM" id="SSF46785">
    <property type="entry name" value="Winged helix' DNA-binding domain"/>
    <property type="match status" value="1"/>
</dbReference>
<dbReference type="PANTHER" id="PTHR42756">
    <property type="entry name" value="TRANSCRIPTIONAL REGULATOR, MARR"/>
    <property type="match status" value="1"/>
</dbReference>
<keyword evidence="3" id="KW-0804">Transcription</keyword>
<dbReference type="EMBL" id="JACAGK010000086">
    <property type="protein sequence ID" value="MDM1050318.1"/>
    <property type="molecule type" value="Genomic_DNA"/>
</dbReference>
<evidence type="ECO:0000256" key="3">
    <source>
        <dbReference type="ARBA" id="ARBA00023163"/>
    </source>
</evidence>
<evidence type="ECO:0000256" key="2">
    <source>
        <dbReference type="ARBA" id="ARBA00023125"/>
    </source>
</evidence>
<keyword evidence="2 5" id="KW-0238">DNA-binding</keyword>
<dbReference type="InterPro" id="IPR036390">
    <property type="entry name" value="WH_DNA-bd_sf"/>
</dbReference>
<gene>
    <name evidence="5" type="ORF">HX018_18940</name>
</gene>